<dbReference type="RefSeq" id="WP_269853244.1">
    <property type="nucleotide sequence ID" value="NZ_JARJBC010000004.1"/>
</dbReference>
<gene>
    <name evidence="3" type="ORF">P3G67_09355</name>
</gene>
<evidence type="ECO:0000259" key="2">
    <source>
        <dbReference type="Pfam" id="PF19493"/>
    </source>
</evidence>
<evidence type="ECO:0000313" key="3">
    <source>
        <dbReference type="EMBL" id="MDF3289442.1"/>
    </source>
</evidence>
<keyword evidence="4" id="KW-1185">Reference proteome</keyword>
<evidence type="ECO:0000313" key="4">
    <source>
        <dbReference type="Proteomes" id="UP001216579"/>
    </source>
</evidence>
<feature type="compositionally biased region" description="Basic and acidic residues" evidence="1">
    <location>
        <begin position="109"/>
        <end position="119"/>
    </location>
</feature>
<protein>
    <submittedName>
        <fullName evidence="3">CU044_2847 family protein</fullName>
    </submittedName>
</protein>
<dbReference type="Proteomes" id="UP001216579">
    <property type="component" value="Unassembled WGS sequence"/>
</dbReference>
<feature type="compositionally biased region" description="Pro residues" evidence="1">
    <location>
        <begin position="132"/>
        <end position="141"/>
    </location>
</feature>
<dbReference type="Pfam" id="PF19493">
    <property type="entry name" value="Trypco1"/>
    <property type="match status" value="1"/>
</dbReference>
<name>A0ABT5ZHZ0_9ACTN</name>
<proteinExistence type="predicted"/>
<reference evidence="3 4" key="1">
    <citation type="submission" date="2023-03" db="EMBL/GenBank/DDBJ databases">
        <title>Draft genome sequence of Streptomyces sp. RB6PN23 isolated from peat swamp forest in Thailand.</title>
        <authorList>
            <person name="Klaysubun C."/>
            <person name="Duangmal K."/>
        </authorList>
    </citation>
    <scope>NUCLEOTIDE SEQUENCE [LARGE SCALE GENOMIC DNA]</scope>
    <source>
        <strain evidence="3 4">RB6PN23</strain>
    </source>
</reference>
<comment type="caution">
    <text evidence="3">The sequence shown here is derived from an EMBL/GenBank/DDBJ whole genome shotgun (WGS) entry which is preliminary data.</text>
</comment>
<organism evidence="3 4">
    <name type="scientific">Streptomyces silvisoli</name>
    <dbReference type="NCBI Taxonomy" id="3034235"/>
    <lineage>
        <taxon>Bacteria</taxon>
        <taxon>Bacillati</taxon>
        <taxon>Actinomycetota</taxon>
        <taxon>Actinomycetes</taxon>
        <taxon>Kitasatosporales</taxon>
        <taxon>Streptomycetaceae</taxon>
        <taxon>Streptomyces</taxon>
    </lineage>
</organism>
<sequence>MGERVERIELPDGTEVWARLSAPVLADGEEYGDYEDVGALDGVVARVQHLRGLITGVAASVRDAAERAAPDEVSVEFGVELAVKSGAIVSVLADGESRAALTVTLTWRDRLGREPEPPRHPRSALDGMPSTVPMPPTPPAP</sequence>
<dbReference type="EMBL" id="JARJBC010000004">
    <property type="protein sequence ID" value="MDF3289442.1"/>
    <property type="molecule type" value="Genomic_DNA"/>
</dbReference>
<feature type="domain" description="Trypsin-co-occurring" evidence="2">
    <location>
        <begin position="8"/>
        <end position="108"/>
    </location>
</feature>
<dbReference type="NCBIfam" id="NF041216">
    <property type="entry name" value="CU044_2847_fam"/>
    <property type="match status" value="1"/>
</dbReference>
<accession>A0ABT5ZHZ0</accession>
<feature type="region of interest" description="Disordered" evidence="1">
    <location>
        <begin position="109"/>
        <end position="141"/>
    </location>
</feature>
<evidence type="ECO:0000256" key="1">
    <source>
        <dbReference type="SAM" id="MobiDB-lite"/>
    </source>
</evidence>
<dbReference type="InterPro" id="IPR045794">
    <property type="entry name" value="Trypco1"/>
</dbReference>